<sequence>MSDAGNTDQIAYWNAKTGDTWAELQDQLDRQLAPLGARAQAVLGPKAGERILDIGCGCGDTTLSLARAVGPTGEAVGLDISRPMLEVARRRASDSGLNARFLEADAQTAALEGGFDGLYSRFGVMFFADPVAAFRNLLGALKPGGRLAFVCWRPFNEVEYLRLPLQVALAILPEPPPPPDPTAPGPFAFGDADRTRGILEQAGFADIDIQPFDTLIGSGGLEETVALSQRVGPLGNLLRESPDLAPAVIAALREALSAHDGPDGVRLNGAVWIVTARKRG</sequence>
<dbReference type="SUPFAM" id="SSF53335">
    <property type="entry name" value="S-adenosyl-L-methionine-dependent methyltransferases"/>
    <property type="match status" value="1"/>
</dbReference>
<dbReference type="Proteomes" id="UP001228905">
    <property type="component" value="Unassembled WGS sequence"/>
</dbReference>
<dbReference type="InterPro" id="IPR041698">
    <property type="entry name" value="Methyltransf_25"/>
</dbReference>
<keyword evidence="2" id="KW-0489">Methyltransferase</keyword>
<dbReference type="InterPro" id="IPR029063">
    <property type="entry name" value="SAM-dependent_MTases_sf"/>
</dbReference>
<proteinExistence type="predicted"/>
<feature type="domain" description="Methyltransferase" evidence="1">
    <location>
        <begin position="51"/>
        <end position="145"/>
    </location>
</feature>
<dbReference type="CDD" id="cd02440">
    <property type="entry name" value="AdoMet_MTases"/>
    <property type="match status" value="1"/>
</dbReference>
<dbReference type="EMBL" id="JAUSVS010000008">
    <property type="protein sequence ID" value="MDQ0465816.1"/>
    <property type="molecule type" value="Genomic_DNA"/>
</dbReference>
<name>A0ABU0IUX3_9CAUL</name>
<dbReference type="Pfam" id="PF13649">
    <property type="entry name" value="Methyltransf_25"/>
    <property type="match status" value="1"/>
</dbReference>
<accession>A0ABU0IUX3</accession>
<dbReference type="RefSeq" id="WP_307351441.1">
    <property type="nucleotide sequence ID" value="NZ_JAUSVS010000008.1"/>
</dbReference>
<evidence type="ECO:0000313" key="2">
    <source>
        <dbReference type="EMBL" id="MDQ0465816.1"/>
    </source>
</evidence>
<organism evidence="2 3">
    <name type="scientific">Caulobacter ginsengisoli</name>
    <dbReference type="NCBI Taxonomy" id="400775"/>
    <lineage>
        <taxon>Bacteria</taxon>
        <taxon>Pseudomonadati</taxon>
        <taxon>Pseudomonadota</taxon>
        <taxon>Alphaproteobacteria</taxon>
        <taxon>Caulobacterales</taxon>
        <taxon>Caulobacteraceae</taxon>
        <taxon>Caulobacter</taxon>
    </lineage>
</organism>
<dbReference type="GO" id="GO:0032259">
    <property type="term" value="P:methylation"/>
    <property type="evidence" value="ECO:0007669"/>
    <property type="project" value="UniProtKB-KW"/>
</dbReference>
<dbReference type="PANTHER" id="PTHR43464:SF82">
    <property type="entry name" value="METHYLTRANSFERASE DOMAIN-CONTAINING PROTEIN"/>
    <property type="match status" value="1"/>
</dbReference>
<keyword evidence="3" id="KW-1185">Reference proteome</keyword>
<reference evidence="2 3" key="1">
    <citation type="submission" date="2023-07" db="EMBL/GenBank/DDBJ databases">
        <title>Genomic Encyclopedia of Type Strains, Phase IV (KMG-IV): sequencing the most valuable type-strain genomes for metagenomic binning, comparative biology and taxonomic classification.</title>
        <authorList>
            <person name="Goeker M."/>
        </authorList>
    </citation>
    <scope>NUCLEOTIDE SEQUENCE [LARGE SCALE GENOMIC DNA]</scope>
    <source>
        <strain evidence="2 3">DSM 18695</strain>
    </source>
</reference>
<dbReference type="GO" id="GO:0008168">
    <property type="term" value="F:methyltransferase activity"/>
    <property type="evidence" value="ECO:0007669"/>
    <property type="project" value="UniProtKB-KW"/>
</dbReference>
<gene>
    <name evidence="2" type="ORF">QO010_003608</name>
</gene>
<keyword evidence="2" id="KW-0808">Transferase</keyword>
<protein>
    <submittedName>
        <fullName evidence="2">SAM-dependent methyltransferase</fullName>
    </submittedName>
</protein>
<evidence type="ECO:0000313" key="3">
    <source>
        <dbReference type="Proteomes" id="UP001228905"/>
    </source>
</evidence>
<dbReference type="Gene3D" id="3.40.50.150">
    <property type="entry name" value="Vaccinia Virus protein VP39"/>
    <property type="match status" value="1"/>
</dbReference>
<comment type="caution">
    <text evidence="2">The sequence shown here is derived from an EMBL/GenBank/DDBJ whole genome shotgun (WGS) entry which is preliminary data.</text>
</comment>
<dbReference type="PANTHER" id="PTHR43464">
    <property type="entry name" value="METHYLTRANSFERASE"/>
    <property type="match status" value="1"/>
</dbReference>
<evidence type="ECO:0000259" key="1">
    <source>
        <dbReference type="Pfam" id="PF13649"/>
    </source>
</evidence>